<evidence type="ECO:0000313" key="4">
    <source>
        <dbReference type="Proteomes" id="UP001044222"/>
    </source>
</evidence>
<proteinExistence type="predicted"/>
<dbReference type="Proteomes" id="UP001044222">
    <property type="component" value="Chromosome 17"/>
</dbReference>
<feature type="compositionally biased region" description="Polar residues" evidence="2">
    <location>
        <begin position="110"/>
        <end position="129"/>
    </location>
</feature>
<protein>
    <submittedName>
        <fullName evidence="3">Uncharacterized protein</fullName>
    </submittedName>
</protein>
<accession>A0A9D3RIP8</accession>
<organism evidence="3 4">
    <name type="scientific">Anguilla anguilla</name>
    <name type="common">European freshwater eel</name>
    <name type="synonym">Muraena anguilla</name>
    <dbReference type="NCBI Taxonomy" id="7936"/>
    <lineage>
        <taxon>Eukaryota</taxon>
        <taxon>Metazoa</taxon>
        <taxon>Chordata</taxon>
        <taxon>Craniata</taxon>
        <taxon>Vertebrata</taxon>
        <taxon>Euteleostomi</taxon>
        <taxon>Actinopterygii</taxon>
        <taxon>Neopterygii</taxon>
        <taxon>Teleostei</taxon>
        <taxon>Anguilliformes</taxon>
        <taxon>Anguillidae</taxon>
        <taxon>Anguilla</taxon>
    </lineage>
</organism>
<sequence>MDIIEQLRDDMRLFKEETKATIRQLGENVSELHKANKALRHDLLKVREELQHKDLHILHLREQVHSITAAEQSPHSQTTDTGSQTETNSQTEPQTSLDINEDPSPPSPPQDNTALPASQTAPANAQPVTEEQRQTRHQQPPKTAILIDSNGKFLNHRQLFPHHSVGKFWCPHTDSALQLLCHERLGDPDNIIIHTGTNDLRHKGQNVPEAVIKVAEKAQREFPRAKITISTLLPRTNFPFNMITNINREITTECTKLTNVNIAHHPTLTHEHLYDHVHLGRDSVEPSAAEPSPAEPSSAEPSSAEPSPAEPSS</sequence>
<evidence type="ECO:0000256" key="1">
    <source>
        <dbReference type="SAM" id="Coils"/>
    </source>
</evidence>
<reference evidence="3" key="1">
    <citation type="submission" date="2021-01" db="EMBL/GenBank/DDBJ databases">
        <title>A chromosome-scale assembly of European eel, Anguilla anguilla.</title>
        <authorList>
            <person name="Henkel C."/>
            <person name="Jong-Raadsen S.A."/>
            <person name="Dufour S."/>
            <person name="Weltzien F.-A."/>
            <person name="Palstra A.P."/>
            <person name="Pelster B."/>
            <person name="Spaink H.P."/>
            <person name="Van Den Thillart G.E."/>
            <person name="Jansen H."/>
            <person name="Zahm M."/>
            <person name="Klopp C."/>
            <person name="Cedric C."/>
            <person name="Louis A."/>
            <person name="Berthelot C."/>
            <person name="Parey E."/>
            <person name="Roest Crollius H."/>
            <person name="Montfort J."/>
            <person name="Robinson-Rechavi M."/>
            <person name="Bucao C."/>
            <person name="Bouchez O."/>
            <person name="Gislard M."/>
            <person name="Lluch J."/>
            <person name="Milhes M."/>
            <person name="Lampietro C."/>
            <person name="Lopez Roques C."/>
            <person name="Donnadieu C."/>
            <person name="Braasch I."/>
            <person name="Desvignes T."/>
            <person name="Postlethwait J."/>
            <person name="Bobe J."/>
            <person name="Guiguen Y."/>
            <person name="Dirks R."/>
        </authorList>
    </citation>
    <scope>NUCLEOTIDE SEQUENCE</scope>
    <source>
        <strain evidence="3">Tag_6206</strain>
        <tissue evidence="3">Liver</tissue>
    </source>
</reference>
<feature type="non-terminal residue" evidence="3">
    <location>
        <position position="313"/>
    </location>
</feature>
<feature type="region of interest" description="Disordered" evidence="2">
    <location>
        <begin position="282"/>
        <end position="313"/>
    </location>
</feature>
<feature type="region of interest" description="Disordered" evidence="2">
    <location>
        <begin position="69"/>
        <end position="141"/>
    </location>
</feature>
<evidence type="ECO:0000256" key="2">
    <source>
        <dbReference type="SAM" id="MobiDB-lite"/>
    </source>
</evidence>
<dbReference type="SUPFAM" id="SSF52266">
    <property type="entry name" value="SGNH hydrolase"/>
    <property type="match status" value="1"/>
</dbReference>
<dbReference type="InterPro" id="IPR036514">
    <property type="entry name" value="SGNH_hydro_sf"/>
</dbReference>
<dbReference type="AlphaFoldDB" id="A0A9D3RIP8"/>
<feature type="compositionally biased region" description="Polar residues" evidence="2">
    <location>
        <begin position="69"/>
        <end position="98"/>
    </location>
</feature>
<keyword evidence="4" id="KW-1185">Reference proteome</keyword>
<feature type="compositionally biased region" description="Low complexity" evidence="2">
    <location>
        <begin position="285"/>
        <end position="313"/>
    </location>
</feature>
<dbReference type="EMBL" id="JAFIRN010000017">
    <property type="protein sequence ID" value="KAG5831809.1"/>
    <property type="molecule type" value="Genomic_DNA"/>
</dbReference>
<keyword evidence="1" id="KW-0175">Coiled coil</keyword>
<comment type="caution">
    <text evidence="3">The sequence shown here is derived from an EMBL/GenBank/DDBJ whole genome shotgun (WGS) entry which is preliminary data.</text>
</comment>
<evidence type="ECO:0000313" key="3">
    <source>
        <dbReference type="EMBL" id="KAG5831809.1"/>
    </source>
</evidence>
<dbReference type="Gene3D" id="3.40.50.1110">
    <property type="entry name" value="SGNH hydrolase"/>
    <property type="match status" value="1"/>
</dbReference>
<name>A0A9D3RIP8_ANGAN</name>
<gene>
    <name evidence="3" type="ORF">ANANG_G00283320</name>
</gene>
<feature type="coiled-coil region" evidence="1">
    <location>
        <begin position="4"/>
        <end position="35"/>
    </location>
</feature>